<keyword evidence="2" id="KW-1185">Reference proteome</keyword>
<reference evidence="1 2" key="1">
    <citation type="journal article" date="2018" name="Front. Plant Sci.">
        <title>Red Clover (Trifolium pratense) and Zigzag Clover (T. medium) - A Picture of Genomic Similarities and Differences.</title>
        <authorList>
            <person name="Dluhosova J."/>
            <person name="Istvanek J."/>
            <person name="Nedelnik J."/>
            <person name="Repkova J."/>
        </authorList>
    </citation>
    <scope>NUCLEOTIDE SEQUENCE [LARGE SCALE GENOMIC DNA]</scope>
    <source>
        <strain evidence="2">cv. 10/8</strain>
        <tissue evidence="1">Leaf</tissue>
    </source>
</reference>
<sequence>WLNPVVKEGVIPAQTPMIKSVGVEGERYLE</sequence>
<evidence type="ECO:0000313" key="1">
    <source>
        <dbReference type="EMBL" id="MCI98284.1"/>
    </source>
</evidence>
<proteinExistence type="predicted"/>
<dbReference type="AlphaFoldDB" id="A0A392WCD3"/>
<protein>
    <submittedName>
        <fullName evidence="1">Uncharacterized protein</fullName>
    </submittedName>
</protein>
<dbReference type="Proteomes" id="UP000265520">
    <property type="component" value="Unassembled WGS sequence"/>
</dbReference>
<dbReference type="EMBL" id="LXQA011469242">
    <property type="protein sequence ID" value="MCI98284.1"/>
    <property type="molecule type" value="Genomic_DNA"/>
</dbReference>
<organism evidence="1 2">
    <name type="scientific">Trifolium medium</name>
    <dbReference type="NCBI Taxonomy" id="97028"/>
    <lineage>
        <taxon>Eukaryota</taxon>
        <taxon>Viridiplantae</taxon>
        <taxon>Streptophyta</taxon>
        <taxon>Embryophyta</taxon>
        <taxon>Tracheophyta</taxon>
        <taxon>Spermatophyta</taxon>
        <taxon>Magnoliopsida</taxon>
        <taxon>eudicotyledons</taxon>
        <taxon>Gunneridae</taxon>
        <taxon>Pentapetalae</taxon>
        <taxon>rosids</taxon>
        <taxon>fabids</taxon>
        <taxon>Fabales</taxon>
        <taxon>Fabaceae</taxon>
        <taxon>Papilionoideae</taxon>
        <taxon>50 kb inversion clade</taxon>
        <taxon>NPAAA clade</taxon>
        <taxon>Hologalegina</taxon>
        <taxon>IRL clade</taxon>
        <taxon>Trifolieae</taxon>
        <taxon>Trifolium</taxon>
    </lineage>
</organism>
<accession>A0A392WCD3</accession>
<name>A0A392WCD3_9FABA</name>
<comment type="caution">
    <text evidence="1">The sequence shown here is derived from an EMBL/GenBank/DDBJ whole genome shotgun (WGS) entry which is preliminary data.</text>
</comment>
<evidence type="ECO:0000313" key="2">
    <source>
        <dbReference type="Proteomes" id="UP000265520"/>
    </source>
</evidence>
<feature type="non-terminal residue" evidence="1">
    <location>
        <position position="1"/>
    </location>
</feature>